<dbReference type="GO" id="GO:0000052">
    <property type="term" value="P:citrulline metabolic process"/>
    <property type="evidence" value="ECO:0007669"/>
    <property type="project" value="TreeGrafter"/>
</dbReference>
<evidence type="ECO:0000313" key="6">
    <source>
        <dbReference type="Proteomes" id="UP000244978"/>
    </source>
</evidence>
<dbReference type="SUPFAM" id="SSF55909">
    <property type="entry name" value="Pentein"/>
    <property type="match status" value="1"/>
</dbReference>
<feature type="active site" description="Proton donor" evidence="3">
    <location>
        <position position="316"/>
    </location>
</feature>
<evidence type="ECO:0000313" key="5">
    <source>
        <dbReference type="EMBL" id="PWB98109.1"/>
    </source>
</evidence>
<dbReference type="GO" id="GO:0045429">
    <property type="term" value="P:positive regulation of nitric oxide biosynthetic process"/>
    <property type="evidence" value="ECO:0007669"/>
    <property type="project" value="TreeGrafter"/>
</dbReference>
<accession>A0A2U1T2L1</accession>
<feature type="transmembrane region" description="Helical" evidence="4">
    <location>
        <begin position="77"/>
        <end position="100"/>
    </location>
</feature>
<dbReference type="InterPro" id="IPR033199">
    <property type="entry name" value="DDAH-like"/>
</dbReference>
<evidence type="ECO:0000256" key="1">
    <source>
        <dbReference type="ARBA" id="ARBA00008532"/>
    </source>
</evidence>
<protein>
    <submittedName>
        <fullName evidence="5">Dimethylarginine dimethylaminohydrolase</fullName>
    </submittedName>
</protein>
<keyword evidence="2 5" id="KW-0378">Hydrolase</keyword>
<proteinExistence type="inferred from homology"/>
<name>A0A2U1T2L1_9MICO</name>
<evidence type="ECO:0000256" key="2">
    <source>
        <dbReference type="ARBA" id="ARBA00022801"/>
    </source>
</evidence>
<comment type="caution">
    <text evidence="5">The sequence shown here is derived from an EMBL/GenBank/DDBJ whole genome shotgun (WGS) entry which is preliminary data.</text>
</comment>
<feature type="transmembrane region" description="Helical" evidence="4">
    <location>
        <begin position="14"/>
        <end position="41"/>
    </location>
</feature>
<keyword evidence="6" id="KW-1185">Reference proteome</keyword>
<keyword evidence="4" id="KW-0812">Transmembrane</keyword>
<dbReference type="Gene3D" id="3.75.10.10">
    <property type="entry name" value="L-arginine/glycine Amidinotransferase, Chain A"/>
    <property type="match status" value="1"/>
</dbReference>
<dbReference type="PANTHER" id="PTHR12737">
    <property type="entry name" value="DIMETHYLARGININE DIMETHYLAMINOHYDROLASE"/>
    <property type="match status" value="1"/>
</dbReference>
<evidence type="ECO:0000256" key="4">
    <source>
        <dbReference type="SAM" id="Phobius"/>
    </source>
</evidence>
<dbReference type="GO" id="GO:0016403">
    <property type="term" value="F:dimethylargininase activity"/>
    <property type="evidence" value="ECO:0007669"/>
    <property type="project" value="TreeGrafter"/>
</dbReference>
<dbReference type="Pfam" id="PF02274">
    <property type="entry name" value="ADI"/>
    <property type="match status" value="1"/>
</dbReference>
<keyword evidence="4" id="KW-0472">Membrane</keyword>
<dbReference type="GO" id="GO:0006525">
    <property type="term" value="P:arginine metabolic process"/>
    <property type="evidence" value="ECO:0007669"/>
    <property type="project" value="TreeGrafter"/>
</dbReference>
<dbReference type="NCBIfam" id="NF045660">
    <property type="entry name" value="DiMthArgaseDdahStm"/>
    <property type="match status" value="1"/>
</dbReference>
<keyword evidence="4" id="KW-1133">Transmembrane helix</keyword>
<gene>
    <name evidence="5" type="ORF">DF220_09935</name>
</gene>
<dbReference type="AlphaFoldDB" id="A0A2U1T2L1"/>
<dbReference type="RefSeq" id="WP_108997888.1">
    <property type="nucleotide sequence ID" value="NZ_QEEX01000001.1"/>
</dbReference>
<feature type="transmembrane region" description="Helical" evidence="4">
    <location>
        <begin position="112"/>
        <end position="145"/>
    </location>
</feature>
<dbReference type="EMBL" id="QEEX01000001">
    <property type="protein sequence ID" value="PWB98109.1"/>
    <property type="molecule type" value="Genomic_DNA"/>
</dbReference>
<organism evidence="5 6">
    <name type="scientific">Homoserinimonas hongtaonis</name>
    <dbReference type="NCBI Taxonomy" id="2079791"/>
    <lineage>
        <taxon>Bacteria</taxon>
        <taxon>Bacillati</taxon>
        <taxon>Actinomycetota</taxon>
        <taxon>Actinomycetes</taxon>
        <taxon>Micrococcales</taxon>
        <taxon>Microbacteriaceae</taxon>
        <taxon>Homoserinimonas</taxon>
    </lineage>
</organism>
<evidence type="ECO:0000256" key="3">
    <source>
        <dbReference type="PIRSR" id="PIRSR633199-1"/>
    </source>
</evidence>
<dbReference type="PANTHER" id="PTHR12737:SF9">
    <property type="entry name" value="DIMETHYLARGININASE"/>
    <property type="match status" value="1"/>
</dbReference>
<dbReference type="GO" id="GO:0016597">
    <property type="term" value="F:amino acid binding"/>
    <property type="evidence" value="ECO:0007669"/>
    <property type="project" value="TreeGrafter"/>
</dbReference>
<reference evidence="6" key="1">
    <citation type="submission" date="2018-04" db="EMBL/GenBank/DDBJ databases">
        <authorList>
            <person name="Liu S."/>
            <person name="Wang Z."/>
            <person name="Li J."/>
        </authorList>
    </citation>
    <scope>NUCLEOTIDE SEQUENCE [LARGE SCALE GENOMIC DNA]</scope>
    <source>
        <strain evidence="6">S1194</strain>
    </source>
</reference>
<sequence length="407" mass="42675">MAYPSSELSLARRILGALATGAAIALLAHVATVFAFFVAAGADPESLMSVGSFFLNGSLLAFVLFSLAAVLEAFRRWYIALPAALLAAALASFCGTMLTLIGQGATIDSAALSYLVTVLVGPNLVFIVASAIVGATVGVVVWRWVVRGSAPAATPHGTLLVRLPASTLAEGQVTHIDRLPVDPEEADREWDTYVEVFSDHGWKIVEIPVAEGLADSVFVEDNAVVIDDLAIIGVAGTPSREGESEAVETALRNHRLRIEHITAPGTLEGGDVLRVGSTVYVGSSSRTNAEGIRQLRALLSPRGFDVVAVPVSRALHLKSAVSALPDGTVLGYAPLLDQPGLFSRLLPVPEPEGAAVVALDSTTVLMSESAPQSAELVRSLGYTVFTTPISQFERLEGCVTCLSVRIP</sequence>
<comment type="similarity">
    <text evidence="1">Belongs to the DDAH family.</text>
</comment>
<feature type="active site" description="Nucleophile" evidence="3">
    <location>
        <position position="401"/>
    </location>
</feature>
<feature type="transmembrane region" description="Helical" evidence="4">
    <location>
        <begin position="53"/>
        <end position="71"/>
    </location>
</feature>
<dbReference type="Proteomes" id="UP000244978">
    <property type="component" value="Unassembled WGS sequence"/>
</dbReference>